<organism evidence="3 4">
    <name type="scientific">Phanerochaete sordida</name>
    <dbReference type="NCBI Taxonomy" id="48140"/>
    <lineage>
        <taxon>Eukaryota</taxon>
        <taxon>Fungi</taxon>
        <taxon>Dikarya</taxon>
        <taxon>Basidiomycota</taxon>
        <taxon>Agaricomycotina</taxon>
        <taxon>Agaricomycetes</taxon>
        <taxon>Polyporales</taxon>
        <taxon>Phanerochaetaceae</taxon>
        <taxon>Phanerochaete</taxon>
    </lineage>
</organism>
<dbReference type="InterPro" id="IPR036928">
    <property type="entry name" value="AS_sf"/>
</dbReference>
<dbReference type="SUPFAM" id="SSF75304">
    <property type="entry name" value="Amidase signature (AS) enzymes"/>
    <property type="match status" value="1"/>
</dbReference>
<dbReference type="Proteomes" id="UP000703269">
    <property type="component" value="Unassembled WGS sequence"/>
</dbReference>
<comment type="caution">
    <text evidence="3">The sequence shown here is derived from an EMBL/GenBank/DDBJ whole genome shotgun (WGS) entry which is preliminary data.</text>
</comment>
<reference evidence="3 4" key="1">
    <citation type="submission" date="2021-08" db="EMBL/GenBank/DDBJ databases">
        <title>Draft Genome Sequence of Phanerochaete sordida strain YK-624.</title>
        <authorList>
            <person name="Mori T."/>
            <person name="Dohra H."/>
            <person name="Suzuki T."/>
            <person name="Kawagishi H."/>
            <person name="Hirai H."/>
        </authorList>
    </citation>
    <scope>NUCLEOTIDE SEQUENCE [LARGE SCALE GENOMIC DNA]</scope>
    <source>
        <strain evidence="3 4">YK-624</strain>
    </source>
</reference>
<dbReference type="InterPro" id="IPR023631">
    <property type="entry name" value="Amidase_dom"/>
</dbReference>
<keyword evidence="4" id="KW-1185">Reference proteome</keyword>
<evidence type="ECO:0000259" key="2">
    <source>
        <dbReference type="Pfam" id="PF01425"/>
    </source>
</evidence>
<dbReference type="OrthoDB" id="566138at2759"/>
<protein>
    <submittedName>
        <fullName evidence="3">Amidase signature enzyme</fullName>
    </submittedName>
</protein>
<dbReference type="AlphaFoldDB" id="A0A9P3LFC4"/>
<feature type="region of interest" description="Disordered" evidence="1">
    <location>
        <begin position="213"/>
        <end position="234"/>
    </location>
</feature>
<proteinExistence type="predicted"/>
<dbReference type="PANTHER" id="PTHR42678">
    <property type="entry name" value="AMIDASE"/>
    <property type="match status" value="1"/>
</dbReference>
<dbReference type="EMBL" id="BPQB01000030">
    <property type="protein sequence ID" value="GJE93160.1"/>
    <property type="molecule type" value="Genomic_DNA"/>
</dbReference>
<dbReference type="Pfam" id="PF01425">
    <property type="entry name" value="Amidase"/>
    <property type="match status" value="1"/>
</dbReference>
<sequence>MPPKVPGQHKGSPAWAGDAQQNAQDASRWWHCVTMRRVSFALFLFAVQAALLSSCLSSRLFSSASDAPAVMFPDLYEASIAELQEGLAKGHFSSEDLVKAYFARIEEVNLQGPTLRAVIETNPSALAQARALDLERKILGPRGPLHGIPILLKDNIATLHSEGMNTTAGSFALLGSVVPRDAGVAARLRAAGAILLGKANLSEWANFRGSVPSGFSGRGGQSSSPYVPLGNPSGSSSGSGIGTAIGLAAAALGSETDGSIISPSEINNLVGIKPTVGLTSRAGVVPISEHQDTVGPMARSVADAATILSIIAGRDPRDNFTLAQPLRVPDYTKALDKNALRGARLGVARQFAGRNTNVIAALNASIALMEKMGATIVDPADFPDFAELEASDNETTVLLTDFKVDVENYISGLVHVPTGVKTLADLIAFNTAHADQELVEPFWTSQSEFIASENTTVDQAYFDALAADKDLGQTRGIDATLKMFNLDALILPSSGSPGPAAIAGYPIVTVPLGFQPPNTTLSPAQPTRSTGPNQPFGLSFMGTAFSEFTLISFAFAYEQATHTRLQQLAFAEAIPKTQLADIVGK</sequence>
<evidence type="ECO:0000313" key="3">
    <source>
        <dbReference type="EMBL" id="GJE93160.1"/>
    </source>
</evidence>
<evidence type="ECO:0000256" key="1">
    <source>
        <dbReference type="SAM" id="MobiDB-lite"/>
    </source>
</evidence>
<dbReference type="Gene3D" id="3.90.1300.10">
    <property type="entry name" value="Amidase signature (AS) domain"/>
    <property type="match status" value="1"/>
</dbReference>
<evidence type="ECO:0000313" key="4">
    <source>
        <dbReference type="Proteomes" id="UP000703269"/>
    </source>
</evidence>
<feature type="domain" description="Amidase" evidence="2">
    <location>
        <begin position="96"/>
        <end position="550"/>
    </location>
</feature>
<accession>A0A9P3LFC4</accession>
<dbReference type="PANTHER" id="PTHR42678:SF34">
    <property type="entry name" value="OS04G0183300 PROTEIN"/>
    <property type="match status" value="1"/>
</dbReference>
<gene>
    <name evidence="3" type="ORF">PsYK624_093190</name>
</gene>
<name>A0A9P3LFC4_9APHY</name>